<gene>
    <name evidence="2" type="ORF">AMECASPLE_023662</name>
</gene>
<dbReference type="Proteomes" id="UP001469553">
    <property type="component" value="Unassembled WGS sequence"/>
</dbReference>
<evidence type="ECO:0000256" key="1">
    <source>
        <dbReference type="SAM" id="SignalP"/>
    </source>
</evidence>
<proteinExistence type="predicted"/>
<name>A0ABV0XT91_9TELE</name>
<comment type="caution">
    <text evidence="2">The sequence shown here is derived from an EMBL/GenBank/DDBJ whole genome shotgun (WGS) entry which is preliminary data.</text>
</comment>
<protein>
    <submittedName>
        <fullName evidence="2">Uncharacterized protein</fullName>
    </submittedName>
</protein>
<feature type="signal peptide" evidence="1">
    <location>
        <begin position="1"/>
        <end position="31"/>
    </location>
</feature>
<feature type="chain" id="PRO_5045217850" evidence="1">
    <location>
        <begin position="32"/>
        <end position="121"/>
    </location>
</feature>
<keyword evidence="3" id="KW-1185">Reference proteome</keyword>
<evidence type="ECO:0000313" key="3">
    <source>
        <dbReference type="Proteomes" id="UP001469553"/>
    </source>
</evidence>
<evidence type="ECO:0000313" key="2">
    <source>
        <dbReference type="EMBL" id="MEQ2284644.1"/>
    </source>
</evidence>
<sequence>MELRSRLCVVQILTLLSFVTNFAVMDGPICAQTLTSWLISRDLASTFPHNAKYIVKITSPSFSETSQQHDAASSHLVWCSQAYRLPRFPLNVTRIITAKHVHYSFDVTQGGSVLEVVPSNT</sequence>
<keyword evidence="1" id="KW-0732">Signal</keyword>
<reference evidence="2 3" key="1">
    <citation type="submission" date="2021-06" db="EMBL/GenBank/DDBJ databases">
        <authorList>
            <person name="Palmer J.M."/>
        </authorList>
    </citation>
    <scope>NUCLEOTIDE SEQUENCE [LARGE SCALE GENOMIC DNA]</scope>
    <source>
        <strain evidence="2 3">AS_MEX2019</strain>
        <tissue evidence="2">Muscle</tissue>
    </source>
</reference>
<organism evidence="2 3">
    <name type="scientific">Ameca splendens</name>
    <dbReference type="NCBI Taxonomy" id="208324"/>
    <lineage>
        <taxon>Eukaryota</taxon>
        <taxon>Metazoa</taxon>
        <taxon>Chordata</taxon>
        <taxon>Craniata</taxon>
        <taxon>Vertebrata</taxon>
        <taxon>Euteleostomi</taxon>
        <taxon>Actinopterygii</taxon>
        <taxon>Neopterygii</taxon>
        <taxon>Teleostei</taxon>
        <taxon>Neoteleostei</taxon>
        <taxon>Acanthomorphata</taxon>
        <taxon>Ovalentaria</taxon>
        <taxon>Atherinomorphae</taxon>
        <taxon>Cyprinodontiformes</taxon>
        <taxon>Goodeidae</taxon>
        <taxon>Ameca</taxon>
    </lineage>
</organism>
<accession>A0ABV0XT91</accession>
<dbReference type="EMBL" id="JAHRIP010011602">
    <property type="protein sequence ID" value="MEQ2284644.1"/>
    <property type="molecule type" value="Genomic_DNA"/>
</dbReference>